<evidence type="ECO:0000313" key="5">
    <source>
        <dbReference type="Proteomes" id="UP000838686"/>
    </source>
</evidence>
<feature type="chain" id="PRO_5047161284" evidence="2">
    <location>
        <begin position="22"/>
        <end position="316"/>
    </location>
</feature>
<reference evidence="4" key="1">
    <citation type="submission" date="2022-01" db="EMBL/GenBank/DDBJ databases">
        <authorList>
            <person name="Criscuolo A."/>
        </authorList>
    </citation>
    <scope>NUCLEOTIDE SEQUENCE</scope>
    <source>
        <strain evidence="4">CIP111893</strain>
    </source>
</reference>
<proteinExistence type="inferred from homology"/>
<keyword evidence="5" id="KW-1185">Reference proteome</keyword>
<dbReference type="PANTHER" id="PTHR30535">
    <property type="entry name" value="VITAMIN B12-BINDING PROTEIN"/>
    <property type="match status" value="1"/>
</dbReference>
<feature type="domain" description="Fe/B12 periplasmic-binding" evidence="3">
    <location>
        <begin position="55"/>
        <end position="315"/>
    </location>
</feature>
<dbReference type="InterPro" id="IPR050902">
    <property type="entry name" value="ABC_Transporter_SBP"/>
</dbReference>
<feature type="signal peptide" evidence="2">
    <location>
        <begin position="1"/>
        <end position="21"/>
    </location>
</feature>
<dbReference type="Gene3D" id="3.40.50.1980">
    <property type="entry name" value="Nitrogenase molybdenum iron protein domain"/>
    <property type="match status" value="2"/>
</dbReference>
<organism evidence="4 5">
    <name type="scientific">Paenibacillus plantiphilus</name>
    <dbReference type="NCBI Taxonomy" id="2905650"/>
    <lineage>
        <taxon>Bacteria</taxon>
        <taxon>Bacillati</taxon>
        <taxon>Bacillota</taxon>
        <taxon>Bacilli</taxon>
        <taxon>Bacillales</taxon>
        <taxon>Paenibacillaceae</taxon>
        <taxon>Paenibacillus</taxon>
    </lineage>
</organism>
<dbReference type="PROSITE" id="PS51257">
    <property type="entry name" value="PROKAR_LIPOPROTEIN"/>
    <property type="match status" value="1"/>
</dbReference>
<accession>A0ABN8GAR1</accession>
<evidence type="ECO:0000256" key="1">
    <source>
        <dbReference type="ARBA" id="ARBA00008814"/>
    </source>
</evidence>
<name>A0ABN8GAR1_9BACL</name>
<dbReference type="EMBL" id="CAKMMF010000006">
    <property type="protein sequence ID" value="CAH1200527.1"/>
    <property type="molecule type" value="Genomic_DNA"/>
</dbReference>
<dbReference type="SUPFAM" id="SSF53807">
    <property type="entry name" value="Helical backbone' metal receptor"/>
    <property type="match status" value="1"/>
</dbReference>
<gene>
    <name evidence="4" type="primary">btuF_2</name>
    <name evidence="4" type="ORF">PAECIP111893_01415</name>
</gene>
<dbReference type="Proteomes" id="UP000838686">
    <property type="component" value="Unassembled WGS sequence"/>
</dbReference>
<protein>
    <submittedName>
        <fullName evidence="4">Vitamin B12-binding protein</fullName>
    </submittedName>
</protein>
<dbReference type="PANTHER" id="PTHR30535:SF34">
    <property type="entry name" value="MOLYBDATE-BINDING PROTEIN MOLA"/>
    <property type="match status" value="1"/>
</dbReference>
<evidence type="ECO:0000259" key="3">
    <source>
        <dbReference type="PROSITE" id="PS50983"/>
    </source>
</evidence>
<keyword evidence="2" id="KW-0732">Signal</keyword>
<dbReference type="RefSeq" id="WP_236339768.1">
    <property type="nucleotide sequence ID" value="NZ_CAKMMF010000006.1"/>
</dbReference>
<sequence length="316" mass="34129">MNKASLFICALLLLAAAGCDGGSMQVSLDARPGDAVLTVTDFAGRQVAFREWPNNIIALTNGETDIIYALGGQLVGRPSSSTPLADSSAEQVTQIGSIHEVDLEQITLLRPDVVLGSDPMNTKDIPVLEGIGSKVILTSANSVDEIKRQITLFGQLLRKEERAAAINKQIEAEVMEYSKLAVADKPRALLIYGAPGTFMAALPNSLSGNILELAGGFNIAADYPRLQSYPQYAQMNTERIVEANPQAVFIMTHGKPEEVKQSFVKEMQTNPAWNNIDAVKQNKVEVLPSDLFGTNPGTRIVDALAFMHDKLAAVRH</sequence>
<dbReference type="PROSITE" id="PS50983">
    <property type="entry name" value="FE_B12_PBP"/>
    <property type="match status" value="1"/>
</dbReference>
<evidence type="ECO:0000313" key="4">
    <source>
        <dbReference type="EMBL" id="CAH1200527.1"/>
    </source>
</evidence>
<dbReference type="Pfam" id="PF01497">
    <property type="entry name" value="Peripla_BP_2"/>
    <property type="match status" value="1"/>
</dbReference>
<comment type="similarity">
    <text evidence="1">Belongs to the bacterial solute-binding protein 8 family.</text>
</comment>
<evidence type="ECO:0000256" key="2">
    <source>
        <dbReference type="SAM" id="SignalP"/>
    </source>
</evidence>
<dbReference type="InterPro" id="IPR002491">
    <property type="entry name" value="ABC_transptr_periplasmic_BD"/>
</dbReference>
<comment type="caution">
    <text evidence="4">The sequence shown here is derived from an EMBL/GenBank/DDBJ whole genome shotgun (WGS) entry which is preliminary data.</text>
</comment>